<organism evidence="2 3">
    <name type="scientific">Kitasatospora cathayae</name>
    <dbReference type="NCBI Taxonomy" id="3004092"/>
    <lineage>
        <taxon>Bacteria</taxon>
        <taxon>Bacillati</taxon>
        <taxon>Actinomycetota</taxon>
        <taxon>Actinomycetes</taxon>
        <taxon>Kitasatosporales</taxon>
        <taxon>Streptomycetaceae</taxon>
        <taxon>Kitasatospora</taxon>
    </lineage>
</organism>
<name>A0ABY7PYV9_9ACTN</name>
<evidence type="ECO:0000313" key="3">
    <source>
        <dbReference type="Proteomes" id="UP001212821"/>
    </source>
</evidence>
<keyword evidence="1" id="KW-0812">Transmembrane</keyword>
<evidence type="ECO:0008006" key="4">
    <source>
        <dbReference type="Google" id="ProtNLM"/>
    </source>
</evidence>
<proteinExistence type="predicted"/>
<evidence type="ECO:0000313" key="2">
    <source>
        <dbReference type="EMBL" id="WBP85637.1"/>
    </source>
</evidence>
<feature type="transmembrane region" description="Helical" evidence="1">
    <location>
        <begin position="60"/>
        <end position="79"/>
    </location>
</feature>
<keyword evidence="3" id="KW-1185">Reference proteome</keyword>
<gene>
    <name evidence="2" type="ORF">O1G21_07075</name>
</gene>
<protein>
    <recommendedName>
        <fullName evidence="4">Apolipoprotein N-acyltransferase</fullName>
    </recommendedName>
</protein>
<keyword evidence="1" id="KW-0472">Membrane</keyword>
<dbReference type="Proteomes" id="UP001212821">
    <property type="component" value="Chromosome"/>
</dbReference>
<accession>A0ABY7PYV9</accession>
<sequence length="160" mass="17113">MSESLPARPGYAVEAEAVRRSDAPRAEPVRGPVRPSGRVLVALAGVAWLPWAVAGRGETGWYWVLVGGFFGLTVLPLAVPREPVFRRACLTVGWLQFGIEAVFSIPYVLIPLPVFVFALPSGVMLLLTGRRNRGWVGTVTAALLVAGPIGLLANGGWTRI</sequence>
<dbReference type="RefSeq" id="WP_270141734.1">
    <property type="nucleotide sequence ID" value="NZ_CP115450.1"/>
</dbReference>
<keyword evidence="1" id="KW-1133">Transmembrane helix</keyword>
<feature type="transmembrane region" description="Helical" evidence="1">
    <location>
        <begin position="134"/>
        <end position="153"/>
    </location>
</feature>
<reference evidence="3" key="1">
    <citation type="submission" date="2022-12" db="EMBL/GenBank/DDBJ databases">
        <authorList>
            <person name="Mo P."/>
        </authorList>
    </citation>
    <scope>NUCLEOTIDE SEQUENCE [LARGE SCALE GENOMIC DNA]</scope>
    <source>
        <strain evidence="3">HUAS 3-15</strain>
    </source>
</reference>
<dbReference type="EMBL" id="CP115450">
    <property type="protein sequence ID" value="WBP85637.1"/>
    <property type="molecule type" value="Genomic_DNA"/>
</dbReference>
<evidence type="ECO:0000256" key="1">
    <source>
        <dbReference type="SAM" id="Phobius"/>
    </source>
</evidence>
<feature type="transmembrane region" description="Helical" evidence="1">
    <location>
        <begin position="84"/>
        <end position="103"/>
    </location>
</feature>